<evidence type="ECO:0000313" key="2">
    <source>
        <dbReference type="Proteomes" id="UP000578697"/>
    </source>
</evidence>
<protein>
    <submittedName>
        <fullName evidence="1">Uncharacterized protein</fullName>
    </submittedName>
</protein>
<comment type="caution">
    <text evidence="1">The sequence shown here is derived from an EMBL/GenBank/DDBJ whole genome shotgun (WGS) entry which is preliminary data.</text>
</comment>
<accession>A0A840SH38</accession>
<dbReference type="RefSeq" id="WP_184652185.1">
    <property type="nucleotide sequence ID" value="NZ_JACHFR010000002.1"/>
</dbReference>
<dbReference type="AlphaFoldDB" id="A0A840SH38"/>
<organism evidence="1 2">
    <name type="scientific">Treponema rectale</name>
    <dbReference type="NCBI Taxonomy" id="744512"/>
    <lineage>
        <taxon>Bacteria</taxon>
        <taxon>Pseudomonadati</taxon>
        <taxon>Spirochaetota</taxon>
        <taxon>Spirochaetia</taxon>
        <taxon>Spirochaetales</taxon>
        <taxon>Treponemataceae</taxon>
        <taxon>Treponema</taxon>
    </lineage>
</organism>
<dbReference type="Proteomes" id="UP000578697">
    <property type="component" value="Unassembled WGS sequence"/>
</dbReference>
<dbReference type="EMBL" id="JACHFR010000002">
    <property type="protein sequence ID" value="MBB5218741.1"/>
    <property type="molecule type" value="Genomic_DNA"/>
</dbReference>
<name>A0A840SH38_9SPIR</name>
<reference evidence="1 2" key="1">
    <citation type="submission" date="2020-08" db="EMBL/GenBank/DDBJ databases">
        <title>Genomic Encyclopedia of Type Strains, Phase IV (KMG-IV): sequencing the most valuable type-strain genomes for metagenomic binning, comparative biology and taxonomic classification.</title>
        <authorList>
            <person name="Goeker M."/>
        </authorList>
    </citation>
    <scope>NUCLEOTIDE SEQUENCE [LARGE SCALE GENOMIC DNA]</scope>
    <source>
        <strain evidence="1 2">DSM 103679</strain>
    </source>
</reference>
<sequence>MKKKLKDFFNSLEARPEVVAHGCQKEVCQLRSYVSGIDSNRIYASPKVYNRITRITVHLQRIVFEKTIIHELRKIQSKYQKKHNRQNHDEYWDSVYPEIDYSLCMCKDDY</sequence>
<gene>
    <name evidence="1" type="ORF">HNP77_001110</name>
</gene>
<keyword evidence="2" id="KW-1185">Reference proteome</keyword>
<proteinExistence type="predicted"/>
<evidence type="ECO:0000313" key="1">
    <source>
        <dbReference type="EMBL" id="MBB5218741.1"/>
    </source>
</evidence>